<keyword evidence="4 9" id="KW-0902">Two-component regulatory system</keyword>
<evidence type="ECO:0000256" key="9">
    <source>
        <dbReference type="PIRNR" id="PIRNR006171"/>
    </source>
</evidence>
<dbReference type="RefSeq" id="WP_090235517.1">
    <property type="nucleotide sequence ID" value="NZ_FNHW01000001.1"/>
</dbReference>
<dbReference type="InterPro" id="IPR001789">
    <property type="entry name" value="Sig_transdc_resp-reg_receiver"/>
</dbReference>
<feature type="modified residue" description="4-aspartylphosphate" evidence="10">
    <location>
        <position position="60"/>
    </location>
</feature>
<dbReference type="GO" id="GO:0005737">
    <property type="term" value="C:cytoplasm"/>
    <property type="evidence" value="ECO:0007669"/>
    <property type="project" value="UniProtKB-SubCell"/>
</dbReference>
<dbReference type="GO" id="GO:0003700">
    <property type="term" value="F:DNA-binding transcription factor activity"/>
    <property type="evidence" value="ECO:0007669"/>
    <property type="project" value="InterPro"/>
</dbReference>
<dbReference type="PANTHER" id="PTHR45526:SF1">
    <property type="entry name" value="TRANSCRIPTIONAL REGULATORY PROTEIN DCUR-RELATED"/>
    <property type="match status" value="1"/>
</dbReference>
<keyword evidence="13" id="KW-1185">Reference proteome</keyword>
<evidence type="ECO:0000256" key="3">
    <source>
        <dbReference type="ARBA" id="ARBA00022553"/>
    </source>
</evidence>
<keyword evidence="7 9" id="KW-0010">Activator</keyword>
<dbReference type="Pfam" id="PF00072">
    <property type="entry name" value="Response_reg"/>
    <property type="match status" value="1"/>
</dbReference>
<evidence type="ECO:0000256" key="7">
    <source>
        <dbReference type="ARBA" id="ARBA00023159"/>
    </source>
</evidence>
<dbReference type="Pfam" id="PF20714">
    <property type="entry name" value="HTH_64"/>
    <property type="match status" value="1"/>
</dbReference>
<dbReference type="STRING" id="459525.SAMN04488137_2898"/>
<gene>
    <name evidence="12" type="ORF">SAMN04488137_2898</name>
</gene>
<keyword evidence="3 10" id="KW-0597">Phosphoprotein</keyword>
<dbReference type="SUPFAM" id="SSF52172">
    <property type="entry name" value="CheY-like"/>
    <property type="match status" value="1"/>
</dbReference>
<dbReference type="InterPro" id="IPR011006">
    <property type="entry name" value="CheY-like_superfamily"/>
</dbReference>
<dbReference type="PROSITE" id="PS50110">
    <property type="entry name" value="RESPONSE_REGULATORY"/>
    <property type="match status" value="1"/>
</dbReference>
<evidence type="ECO:0000256" key="1">
    <source>
        <dbReference type="ARBA" id="ARBA00004496"/>
    </source>
</evidence>
<dbReference type="PANTHER" id="PTHR45526">
    <property type="entry name" value="TRANSCRIPTIONAL REGULATORY PROTEIN DPIA"/>
    <property type="match status" value="1"/>
</dbReference>
<dbReference type="InterPro" id="IPR048714">
    <property type="entry name" value="DpiA-like_HTH"/>
</dbReference>
<dbReference type="GO" id="GO:0003677">
    <property type="term" value="F:DNA binding"/>
    <property type="evidence" value="ECO:0007669"/>
    <property type="project" value="UniProtKB-KW"/>
</dbReference>
<dbReference type="OrthoDB" id="9759232at2"/>
<dbReference type="GO" id="GO:0000156">
    <property type="term" value="F:phosphorelay response regulator activity"/>
    <property type="evidence" value="ECO:0007669"/>
    <property type="project" value="TreeGrafter"/>
</dbReference>
<accession>A0A1G9XMX5</accession>
<dbReference type="AlphaFoldDB" id="A0A1G9XMX5"/>
<evidence type="ECO:0000256" key="10">
    <source>
        <dbReference type="PROSITE-ProRule" id="PRU00169"/>
    </source>
</evidence>
<comment type="subcellular location">
    <subcellularLocation>
        <location evidence="1 9">Cytoplasm</location>
    </subcellularLocation>
</comment>
<dbReference type="SMART" id="SM00448">
    <property type="entry name" value="REC"/>
    <property type="match status" value="1"/>
</dbReference>
<proteinExistence type="predicted"/>
<dbReference type="InterPro" id="IPR051271">
    <property type="entry name" value="2C-system_Tx_regulators"/>
</dbReference>
<dbReference type="InterPro" id="IPR024187">
    <property type="entry name" value="Sig_transdc_resp-reg_cit/mal"/>
</dbReference>
<dbReference type="EMBL" id="FNHW01000001">
    <property type="protein sequence ID" value="SDM98124.1"/>
    <property type="molecule type" value="Genomic_DNA"/>
</dbReference>
<evidence type="ECO:0000313" key="13">
    <source>
        <dbReference type="Proteomes" id="UP000199544"/>
    </source>
</evidence>
<organism evidence="12 13">
    <name type="scientific">Fictibacillus solisalsi</name>
    <dbReference type="NCBI Taxonomy" id="459525"/>
    <lineage>
        <taxon>Bacteria</taxon>
        <taxon>Bacillati</taxon>
        <taxon>Bacillota</taxon>
        <taxon>Bacilli</taxon>
        <taxon>Bacillales</taxon>
        <taxon>Fictibacillaceae</taxon>
        <taxon>Fictibacillus</taxon>
    </lineage>
</organism>
<evidence type="ECO:0000256" key="6">
    <source>
        <dbReference type="ARBA" id="ARBA00023125"/>
    </source>
</evidence>
<evidence type="ECO:0000256" key="2">
    <source>
        <dbReference type="ARBA" id="ARBA00022490"/>
    </source>
</evidence>
<dbReference type="PIRSF" id="PIRSF006171">
    <property type="entry name" value="RR_citrat_malat"/>
    <property type="match status" value="1"/>
</dbReference>
<keyword evidence="5 9" id="KW-0805">Transcription regulation</keyword>
<keyword evidence="8 9" id="KW-0804">Transcription</keyword>
<reference evidence="13" key="1">
    <citation type="submission" date="2016-10" db="EMBL/GenBank/DDBJ databases">
        <authorList>
            <person name="Varghese N."/>
            <person name="Submissions S."/>
        </authorList>
    </citation>
    <scope>NUCLEOTIDE SEQUENCE [LARGE SCALE GENOMIC DNA]</scope>
    <source>
        <strain evidence="13">CGMCC 1.6854</strain>
    </source>
</reference>
<evidence type="ECO:0000313" key="12">
    <source>
        <dbReference type="EMBL" id="SDM98124.1"/>
    </source>
</evidence>
<keyword evidence="2 9" id="KW-0963">Cytoplasm</keyword>
<sequence length="235" mass="27195">MAKSQFPLHLLIVEDDIRIAEINRRFVEKVSGFSVVAIATTREEAHEQITCLQPDLILLDNYFPDMTGIELLKWIREEVPESDVIMVTAAKEIHVLKQAMKRGIFDYIVKPVMFDRFKETLLKYKQYKETINKLTCTNEWVDQEGIDRLLGKEPKAKQECHLPKGIDQLTLKKVLLVIQQHKKGLTAEEVGKDIGASRTTARRYLEYLVSTFEIDADLAYGSVGRPERIYRYVNH</sequence>
<evidence type="ECO:0000259" key="11">
    <source>
        <dbReference type="PROSITE" id="PS50110"/>
    </source>
</evidence>
<evidence type="ECO:0000256" key="5">
    <source>
        <dbReference type="ARBA" id="ARBA00023015"/>
    </source>
</evidence>
<dbReference type="CDD" id="cd19925">
    <property type="entry name" value="REC_citrate_TCS"/>
    <property type="match status" value="1"/>
</dbReference>
<name>A0A1G9XMX5_9BACL</name>
<dbReference type="Proteomes" id="UP000199544">
    <property type="component" value="Unassembled WGS sequence"/>
</dbReference>
<feature type="domain" description="Response regulatory" evidence="11">
    <location>
        <begin position="9"/>
        <end position="125"/>
    </location>
</feature>
<evidence type="ECO:0000256" key="8">
    <source>
        <dbReference type="ARBA" id="ARBA00023163"/>
    </source>
</evidence>
<protein>
    <recommendedName>
        <fullName evidence="9">Transcriptional regulatory protein</fullName>
    </recommendedName>
</protein>
<evidence type="ECO:0000256" key="4">
    <source>
        <dbReference type="ARBA" id="ARBA00023012"/>
    </source>
</evidence>
<dbReference type="Gene3D" id="3.40.50.2300">
    <property type="match status" value="1"/>
</dbReference>
<keyword evidence="6 9" id="KW-0238">DNA-binding</keyword>